<dbReference type="RefSeq" id="XP_013759079.1">
    <property type="nucleotide sequence ID" value="XM_013903625.1"/>
</dbReference>
<dbReference type="Proteomes" id="UP000054408">
    <property type="component" value="Unassembled WGS sequence"/>
</dbReference>
<protein>
    <submittedName>
        <fullName evidence="2">Uncharacterized protein</fullName>
    </submittedName>
</protein>
<keyword evidence="3" id="KW-1185">Reference proteome</keyword>
<evidence type="ECO:0000256" key="1">
    <source>
        <dbReference type="SAM" id="MobiDB-lite"/>
    </source>
</evidence>
<organism evidence="2 3">
    <name type="scientific">Thecamonas trahens ATCC 50062</name>
    <dbReference type="NCBI Taxonomy" id="461836"/>
    <lineage>
        <taxon>Eukaryota</taxon>
        <taxon>Apusozoa</taxon>
        <taxon>Apusomonadida</taxon>
        <taxon>Apusomonadidae</taxon>
        <taxon>Thecamonas</taxon>
    </lineage>
</organism>
<gene>
    <name evidence="2" type="ORF">AMSG_04295</name>
</gene>
<name>A0A0L0D6W0_THETB</name>
<evidence type="ECO:0000313" key="3">
    <source>
        <dbReference type="Proteomes" id="UP000054408"/>
    </source>
</evidence>
<dbReference type="AlphaFoldDB" id="A0A0L0D6W0"/>
<proteinExistence type="predicted"/>
<reference evidence="2 3" key="1">
    <citation type="submission" date="2010-05" db="EMBL/GenBank/DDBJ databases">
        <title>The Genome Sequence of Thecamonas trahens ATCC 50062.</title>
        <authorList>
            <consortium name="The Broad Institute Genome Sequencing Platform"/>
            <person name="Russ C."/>
            <person name="Cuomo C."/>
            <person name="Shea T."/>
            <person name="Young S.K."/>
            <person name="Zeng Q."/>
            <person name="Koehrsen M."/>
            <person name="Haas B."/>
            <person name="Borodovsky M."/>
            <person name="Guigo R."/>
            <person name="Alvarado L."/>
            <person name="Berlin A."/>
            <person name="Bochicchio J."/>
            <person name="Borenstein D."/>
            <person name="Chapman S."/>
            <person name="Chen Z."/>
            <person name="Freedman E."/>
            <person name="Gellesch M."/>
            <person name="Goldberg J."/>
            <person name="Griggs A."/>
            <person name="Gujja S."/>
            <person name="Heilman E."/>
            <person name="Heiman D."/>
            <person name="Hepburn T."/>
            <person name="Howarth C."/>
            <person name="Jen D."/>
            <person name="Larson L."/>
            <person name="Mehta T."/>
            <person name="Park D."/>
            <person name="Pearson M."/>
            <person name="Roberts A."/>
            <person name="Saif S."/>
            <person name="Shenoy N."/>
            <person name="Sisk P."/>
            <person name="Stolte C."/>
            <person name="Sykes S."/>
            <person name="Thomson T."/>
            <person name="Walk T."/>
            <person name="White J."/>
            <person name="Yandava C."/>
            <person name="Burger G."/>
            <person name="Gray M.W."/>
            <person name="Holland P.W.H."/>
            <person name="King N."/>
            <person name="Lang F.B.F."/>
            <person name="Roger A.J."/>
            <person name="Ruiz-Trillo I."/>
            <person name="Lander E."/>
            <person name="Nusbaum C."/>
        </authorList>
    </citation>
    <scope>NUCLEOTIDE SEQUENCE [LARGE SCALE GENOMIC DNA]</scope>
    <source>
        <strain evidence="2 3">ATCC 50062</strain>
    </source>
</reference>
<feature type="region of interest" description="Disordered" evidence="1">
    <location>
        <begin position="112"/>
        <end position="131"/>
    </location>
</feature>
<dbReference type="EMBL" id="GL349449">
    <property type="protein sequence ID" value="KNC48064.1"/>
    <property type="molecule type" value="Genomic_DNA"/>
</dbReference>
<accession>A0A0L0D6W0</accession>
<sequence length="492" mass="52095">MSDAMFEENQVWYRVLRMLNFSIPHADYAASYADDLSQSAAWGASIEATHGRLIDFLQDSPADDGIALDDHLKMARTKAVKPIREMLAPYAVAAATLPSGLMLPFTGRNGLKSLASDRPPPTPDATGDDDTRPRLLSIDIVKANWTVLALRCRAECGIAGREPWLSWPDALEALGLPPLFAHHRFFRQWAVSTTPEVPAAAVVDLQQQLVLHAQASLALALGVSASDLDAAVVFRSNDEVVFDLDVAPASLDDLHAALAAGLDLGAPWLAGEPLCLGSHLHATAYSLHAVESGFIKHITHVDGAAQRLLTTFAVPGHAFWSMTTKYVLGIERKFHHTLEDPICASLHNAGLAPGQVNAAAVADLAAQATAAAADRDFPYGRSAHRHIRIGPSALVPVAPHVFVGSKLDAASPELLAALGIVRVISARAKQSRSVEAARALLRDLDDTPNIGTSDEHAIMFIGPETSAGGAAAAAAFAVARLGSSAAAAKRMR</sequence>
<dbReference type="GeneID" id="25563847"/>
<evidence type="ECO:0000313" key="2">
    <source>
        <dbReference type="EMBL" id="KNC48064.1"/>
    </source>
</evidence>